<evidence type="ECO:0000313" key="2">
    <source>
        <dbReference type="Proteomes" id="UP000274131"/>
    </source>
</evidence>
<dbReference type="EMBL" id="UXUI01008455">
    <property type="protein sequence ID" value="VDD91536.1"/>
    <property type="molecule type" value="Genomic_DNA"/>
</dbReference>
<gene>
    <name evidence="1" type="ORF">EVEC_LOCUS6287</name>
</gene>
<dbReference type="WBParaSite" id="EVEC_0000673901-mRNA-1">
    <property type="protein sequence ID" value="EVEC_0000673901-mRNA-1"/>
    <property type="gene ID" value="EVEC_0000673901"/>
</dbReference>
<evidence type="ECO:0000313" key="3">
    <source>
        <dbReference type="WBParaSite" id="EVEC_0000673901-mRNA-1"/>
    </source>
</evidence>
<sequence length="139" mass="16022">MEPENPVLLNSWQIRGATAKFEEFLRKMEKKPPKKPKRYFLPLSLSFDDLRSREIRKRSSESFKKPKNSLASVILLGDTAEIPYIDAEPHTPPVYAVTPKTENIVVHRKTAVQTNHGLMTLALDKNARSKLRSFRYAKE</sequence>
<name>A0A0N4V8M7_ENTVE</name>
<dbReference type="AlphaFoldDB" id="A0A0N4V8M7"/>
<organism evidence="3">
    <name type="scientific">Enterobius vermicularis</name>
    <name type="common">Human pinworm</name>
    <dbReference type="NCBI Taxonomy" id="51028"/>
    <lineage>
        <taxon>Eukaryota</taxon>
        <taxon>Metazoa</taxon>
        <taxon>Ecdysozoa</taxon>
        <taxon>Nematoda</taxon>
        <taxon>Chromadorea</taxon>
        <taxon>Rhabditida</taxon>
        <taxon>Spirurina</taxon>
        <taxon>Oxyuridomorpha</taxon>
        <taxon>Oxyuroidea</taxon>
        <taxon>Oxyuridae</taxon>
        <taxon>Enterobius</taxon>
    </lineage>
</organism>
<protein>
    <submittedName>
        <fullName evidence="1 3">Uncharacterized protein</fullName>
    </submittedName>
</protein>
<accession>A0A0N4V8M7</accession>
<proteinExistence type="predicted"/>
<reference evidence="3" key="1">
    <citation type="submission" date="2017-02" db="UniProtKB">
        <authorList>
            <consortium name="WormBaseParasite"/>
        </authorList>
    </citation>
    <scope>IDENTIFICATION</scope>
</reference>
<keyword evidence="2" id="KW-1185">Reference proteome</keyword>
<reference evidence="1 2" key="2">
    <citation type="submission" date="2018-10" db="EMBL/GenBank/DDBJ databases">
        <authorList>
            <consortium name="Pathogen Informatics"/>
        </authorList>
    </citation>
    <scope>NUCLEOTIDE SEQUENCE [LARGE SCALE GENOMIC DNA]</scope>
</reference>
<dbReference type="Proteomes" id="UP000274131">
    <property type="component" value="Unassembled WGS sequence"/>
</dbReference>
<evidence type="ECO:0000313" key="1">
    <source>
        <dbReference type="EMBL" id="VDD91536.1"/>
    </source>
</evidence>